<dbReference type="Pfam" id="PF02358">
    <property type="entry name" value="Trehalose_PPase"/>
    <property type="match status" value="1"/>
</dbReference>
<evidence type="ECO:0000256" key="2">
    <source>
        <dbReference type="SAM" id="MobiDB-lite"/>
    </source>
</evidence>
<keyword evidence="4" id="KW-1185">Reference proteome</keyword>
<dbReference type="Proteomes" id="UP001530377">
    <property type="component" value="Unassembled WGS sequence"/>
</dbReference>
<dbReference type="PANTHER" id="PTHR10788">
    <property type="entry name" value="TREHALOSE-6-PHOSPHATE SYNTHASE"/>
    <property type="match status" value="1"/>
</dbReference>
<dbReference type="InterPro" id="IPR023214">
    <property type="entry name" value="HAD_sf"/>
</dbReference>
<organism evidence="3 4">
    <name type="scientific">Cyclostephanos tholiformis</name>
    <dbReference type="NCBI Taxonomy" id="382380"/>
    <lineage>
        <taxon>Eukaryota</taxon>
        <taxon>Sar</taxon>
        <taxon>Stramenopiles</taxon>
        <taxon>Ochrophyta</taxon>
        <taxon>Bacillariophyta</taxon>
        <taxon>Coscinodiscophyceae</taxon>
        <taxon>Thalassiosirophycidae</taxon>
        <taxon>Stephanodiscales</taxon>
        <taxon>Stephanodiscaceae</taxon>
        <taxon>Cyclostephanos</taxon>
    </lineage>
</organism>
<gene>
    <name evidence="3" type="ORF">ACHAXA_010162</name>
</gene>
<dbReference type="AlphaFoldDB" id="A0ABD3RBW6"/>
<feature type="region of interest" description="Disordered" evidence="2">
    <location>
        <begin position="76"/>
        <end position="107"/>
    </location>
</feature>
<dbReference type="SUPFAM" id="SSF53756">
    <property type="entry name" value="UDP-Glycosyltransferase/glycogen phosphorylase"/>
    <property type="match status" value="1"/>
</dbReference>
<dbReference type="NCBIfam" id="TIGR00685">
    <property type="entry name" value="T6PP"/>
    <property type="match status" value="1"/>
</dbReference>
<dbReference type="InterPro" id="IPR036412">
    <property type="entry name" value="HAD-like_sf"/>
</dbReference>
<protein>
    <submittedName>
        <fullName evidence="3">Uncharacterized protein</fullName>
    </submittedName>
</protein>
<evidence type="ECO:0000313" key="3">
    <source>
        <dbReference type="EMBL" id="KAL3810468.1"/>
    </source>
</evidence>
<dbReference type="EMBL" id="JALLPB020000324">
    <property type="protein sequence ID" value="KAL3810468.1"/>
    <property type="molecule type" value="Genomic_DNA"/>
</dbReference>
<sequence>DGGDRGVICHRYRYLVATPGAAVVGTTSVERVAVSDVRDVRDMMLETRISTSSAHSSGNPSNRDDSAFLEDQVVSYDDDDDDDDFPQTLWEDPFSPQGGERGGRGWGDVSTATMTTTSTGGGGGFVVVPTDHDLSNLPYRTIRVDVKTSRTIVRRSSERMDDDDDDDGGITATTPSPPESYTEDGVLIDNWNDKNDVTFGPYRELERLGALCYHLPVIVSKDDVTGNWCARWAESLLAKTEDSSFVAAYNPHWVGTVTLSNSMIVDDDDRRELQSVLSTMDCTALFFDDDVRDAHYMGFCKQVLWQAFHHVDLLDMRDPAFKIDLDSTSVKLQMDGTLRDLRSSWDQRQVGHWYEAFKIVNGTFAREVASMVRPDDIVWVHDYHLSLMPLLLGDEERKANGSGARLTKKIFFLHVPFPHSMIFKEMECGPDILEGMLNADVVGFHGFTDARHFLSSAKRILGVAHESFEGGLIGIKYKKRIVVVTMSSVSIEPPIVSAAMKLQTTIDGEAALRKKHAGRIIIAGLDCAQYLSGVGPKLSAYERLLRDSPTWRTTLVLVQRCLIPGARLLDEAKSLREIRSMVRSIKSKYGDSVIDYEEVLGSTLPLDQRLALWRASDCLLNTEVRGGLNLWPLEYIYAQKGLDVPGIVIASEFTAVNSILNGALRISPYDMKNTLATIDKALTMSKDERGGRHFRDIEFVSSSSSAQWIKNILRDVHINDDDDVSKVKLLSSKNRTVAQFLEIERDRQFTYLDPKPVISAYKSSSRRIIILDFNGTIVIKEDVDLILKRDVFGSTGDAPPQAVCQSLAKLCADPQNTVFVVSGDNSENMEKAIGNIPGLGLAASNGSCFSPPSTNEGPRTWLALDLGVDWDSVKRVALPIMSKYTARTSGSFIKLAHSSVGWSYFSCDPEFGSLNAKYLVIELERALAAYDVRFVNLKGIVEVIPQRLNKGIIVKKILRDVAARDSNAGVDFILCMGDDVSDENMFTSVFSFVSEMDEDYANVEPSPPVFQMSSGALPASLSLLVEPPNVRCKNLNSPMFVFTATVGKKPSHASQFVDGAEDVADLLVKMAAGSVDVFYERGSLFMKDLKQFS</sequence>
<feature type="compositionally biased region" description="Acidic residues" evidence="2">
    <location>
        <begin position="76"/>
        <end position="85"/>
    </location>
</feature>
<name>A0ABD3RBW6_9STRA</name>
<dbReference type="Gene3D" id="3.40.50.1000">
    <property type="entry name" value="HAD superfamily/HAD-like"/>
    <property type="match status" value="1"/>
</dbReference>
<comment type="caution">
    <text evidence="3">The sequence shown here is derived from an EMBL/GenBank/DDBJ whole genome shotgun (WGS) entry which is preliminary data.</text>
</comment>
<dbReference type="InterPro" id="IPR001830">
    <property type="entry name" value="Glyco_trans_20"/>
</dbReference>
<feature type="region of interest" description="Disordered" evidence="2">
    <location>
        <begin position="153"/>
        <end position="185"/>
    </location>
</feature>
<reference evidence="3 4" key="1">
    <citation type="submission" date="2024-10" db="EMBL/GenBank/DDBJ databases">
        <title>Updated reference genomes for cyclostephanoid diatoms.</title>
        <authorList>
            <person name="Roberts W.R."/>
            <person name="Alverson A.J."/>
        </authorList>
    </citation>
    <scope>NUCLEOTIDE SEQUENCE [LARGE SCALE GENOMIC DNA]</scope>
    <source>
        <strain evidence="3 4">AJA228-03</strain>
    </source>
</reference>
<evidence type="ECO:0000313" key="4">
    <source>
        <dbReference type="Proteomes" id="UP001530377"/>
    </source>
</evidence>
<comment type="similarity">
    <text evidence="1">In the N-terminal section; belongs to the glycosyltransferase 20 family.</text>
</comment>
<feature type="non-terminal residue" evidence="3">
    <location>
        <position position="1"/>
    </location>
</feature>
<accession>A0ABD3RBW6</accession>
<dbReference type="PANTHER" id="PTHR10788:SF109">
    <property type="entry name" value="CBM20 DOMAIN-CONTAINING PROTEIN"/>
    <property type="match status" value="1"/>
</dbReference>
<evidence type="ECO:0000256" key="1">
    <source>
        <dbReference type="ARBA" id="ARBA00005409"/>
    </source>
</evidence>
<dbReference type="GO" id="GO:0005991">
    <property type="term" value="P:trehalose metabolic process"/>
    <property type="evidence" value="ECO:0007669"/>
    <property type="project" value="UniProtKB-ARBA"/>
</dbReference>
<dbReference type="InterPro" id="IPR003337">
    <property type="entry name" value="Trehalose_PPase"/>
</dbReference>
<dbReference type="SUPFAM" id="SSF56784">
    <property type="entry name" value="HAD-like"/>
    <property type="match status" value="1"/>
</dbReference>
<dbReference type="Pfam" id="PF00982">
    <property type="entry name" value="Glyco_transf_20"/>
    <property type="match status" value="1"/>
</dbReference>
<dbReference type="Gene3D" id="3.40.50.2000">
    <property type="entry name" value="Glycogen Phosphorylase B"/>
    <property type="match status" value="2"/>
</dbReference>
<proteinExistence type="inferred from homology"/>
<dbReference type="Gene3D" id="3.30.70.1020">
    <property type="entry name" value="Trehalose-6-phosphate phosphatase related protein, domain 2"/>
    <property type="match status" value="1"/>
</dbReference>